<sequence length="723" mass="78700">GDEPLLPFVGGDLLGPFAANRLKIAVTAAVFAGRARQKAFAEGAINGACDGSEGGASPIVEGDEDARKIACVGAVVEFSAGDGGTARTENFLQNKRIDDRNERAVRSSLDEVDGASREQDRGTRAISRDLYRFYDASRIPSRFLGEAEREFEVEGLGRVGDLRIEPHLQIADHFVQHVVPDHREERSPKGPSIRLFFSENLQERLKMRRPLVPLQREFSTIAKRKRTSWTSVPRTSGSMTSRTERSSGGERRKIAERARGEVLEGRRRERSCGELVFGEGGDAGSPRVDEAVGQRPFAEGPMGAHPERAIDGCAVKTVPEHIAKRAGLRGRGGRRSEGGGELGEDEFVAIGGIGRVFRRRPRERLAMGLLGGAKLVEQGGPVEGRKEWAATVVNARIREGQLVARCSDDAQKGAPLSILIAAFSRKRIDLLFLGKAAFGEADDEEMGEGAGAERLGIADENAGAALGNHIFFLHKAPTKTSREALGGGFRFGKLNLGGERIEDRPRLRERTPDNATPPPVPATPESRGSLRRPTGHFHWGPSVRDRQQSLTDASRDGGPTSTGARPFATASKFADGRVARDGGPTSTGARPFATASKFADGRVARDGGPTSTGLWERAREVGEEGGAPDEPLCRTKEIAERDLRGRGGCKRGSAARNEGFDTRKIKPAQEIDKCERTEKRTSRRRDKHRRRRQSGTPKGRGKRACDRGLAGRRRRFPEVKRHV</sequence>
<dbReference type="Proteomes" id="UP001234178">
    <property type="component" value="Unassembled WGS sequence"/>
</dbReference>
<evidence type="ECO:0000313" key="3">
    <source>
        <dbReference type="Proteomes" id="UP001234178"/>
    </source>
</evidence>
<feature type="non-terminal residue" evidence="2">
    <location>
        <position position="1"/>
    </location>
</feature>
<keyword evidence="3" id="KW-1185">Reference proteome</keyword>
<feature type="compositionally biased region" description="Basic residues" evidence="1">
    <location>
        <begin position="681"/>
        <end position="693"/>
    </location>
</feature>
<feature type="compositionally biased region" description="Basic and acidic residues" evidence="1">
    <location>
        <begin position="500"/>
        <end position="512"/>
    </location>
</feature>
<protein>
    <submittedName>
        <fullName evidence="2">Uncharacterized protein</fullName>
    </submittedName>
</protein>
<proteinExistence type="predicted"/>
<accession>A0ABR0B9J5</accession>
<comment type="caution">
    <text evidence="2">The sequence shown here is derived from an EMBL/GenBank/DDBJ whole genome shotgun (WGS) entry which is preliminary data.</text>
</comment>
<name>A0ABR0B9J5_9CRUS</name>
<dbReference type="EMBL" id="JAOYFB010000041">
    <property type="protein sequence ID" value="KAK4045265.1"/>
    <property type="molecule type" value="Genomic_DNA"/>
</dbReference>
<feature type="compositionally biased region" description="Basic and acidic residues" evidence="1">
    <location>
        <begin position="658"/>
        <end position="680"/>
    </location>
</feature>
<feature type="compositionally biased region" description="Basic and acidic residues" evidence="1">
    <location>
        <begin position="631"/>
        <end position="645"/>
    </location>
</feature>
<feature type="compositionally biased region" description="Basic and acidic residues" evidence="1">
    <location>
        <begin position="242"/>
        <end position="252"/>
    </location>
</feature>
<gene>
    <name evidence="2" type="ORF">OUZ56_032674</name>
</gene>
<evidence type="ECO:0000256" key="1">
    <source>
        <dbReference type="SAM" id="MobiDB-lite"/>
    </source>
</evidence>
<feature type="region of interest" description="Disordered" evidence="1">
    <location>
        <begin position="621"/>
        <end position="723"/>
    </location>
</feature>
<evidence type="ECO:0000313" key="2">
    <source>
        <dbReference type="EMBL" id="KAK4045265.1"/>
    </source>
</evidence>
<feature type="region of interest" description="Disordered" evidence="1">
    <location>
        <begin position="500"/>
        <end position="592"/>
    </location>
</feature>
<feature type="compositionally biased region" description="Polar residues" evidence="1">
    <location>
        <begin position="228"/>
        <end position="239"/>
    </location>
</feature>
<organism evidence="2 3">
    <name type="scientific">Daphnia magna</name>
    <dbReference type="NCBI Taxonomy" id="35525"/>
    <lineage>
        <taxon>Eukaryota</taxon>
        <taxon>Metazoa</taxon>
        <taxon>Ecdysozoa</taxon>
        <taxon>Arthropoda</taxon>
        <taxon>Crustacea</taxon>
        <taxon>Branchiopoda</taxon>
        <taxon>Diplostraca</taxon>
        <taxon>Cladocera</taxon>
        <taxon>Anomopoda</taxon>
        <taxon>Daphniidae</taxon>
        <taxon>Daphnia</taxon>
    </lineage>
</organism>
<reference evidence="2 3" key="1">
    <citation type="journal article" date="2023" name="Nucleic Acids Res.">
        <title>The hologenome of Daphnia magna reveals possible DNA methylation and microbiome-mediated evolution of the host genome.</title>
        <authorList>
            <person name="Chaturvedi A."/>
            <person name="Li X."/>
            <person name="Dhandapani V."/>
            <person name="Marshall H."/>
            <person name="Kissane S."/>
            <person name="Cuenca-Cambronero M."/>
            <person name="Asole G."/>
            <person name="Calvet F."/>
            <person name="Ruiz-Romero M."/>
            <person name="Marangio P."/>
            <person name="Guigo R."/>
            <person name="Rago D."/>
            <person name="Mirbahai L."/>
            <person name="Eastwood N."/>
            <person name="Colbourne J.K."/>
            <person name="Zhou J."/>
            <person name="Mallon E."/>
            <person name="Orsini L."/>
        </authorList>
    </citation>
    <scope>NUCLEOTIDE SEQUENCE [LARGE SCALE GENOMIC DNA]</scope>
    <source>
        <strain evidence="2">LRV0_1</strain>
    </source>
</reference>
<feature type="region of interest" description="Disordered" evidence="1">
    <location>
        <begin position="225"/>
        <end position="252"/>
    </location>
</feature>